<dbReference type="OrthoDB" id="9801421at2"/>
<dbReference type="GO" id="GO:0005829">
    <property type="term" value="C:cytosol"/>
    <property type="evidence" value="ECO:0007669"/>
    <property type="project" value="TreeGrafter"/>
</dbReference>
<dbReference type="InterPro" id="IPR023302">
    <property type="entry name" value="Pept_S9A_N"/>
</dbReference>
<dbReference type="InterPro" id="IPR029058">
    <property type="entry name" value="AB_hydrolase_fold"/>
</dbReference>
<proteinExistence type="predicted"/>
<dbReference type="SUPFAM" id="SSF53474">
    <property type="entry name" value="alpha/beta-Hydrolases"/>
    <property type="match status" value="1"/>
</dbReference>
<dbReference type="RefSeq" id="WP_071090282.1">
    <property type="nucleotide sequence ID" value="NZ_MBLM01000160.1"/>
</dbReference>
<evidence type="ECO:0000259" key="4">
    <source>
        <dbReference type="Pfam" id="PF00326"/>
    </source>
</evidence>
<feature type="domain" description="Peptidase S9 prolyl oligopeptidase catalytic" evidence="4">
    <location>
        <begin position="464"/>
        <end position="667"/>
    </location>
</feature>
<dbReference type="GO" id="GO:0006508">
    <property type="term" value="P:proteolysis"/>
    <property type="evidence" value="ECO:0007669"/>
    <property type="project" value="UniProtKB-KW"/>
</dbReference>
<dbReference type="Gene3D" id="3.40.50.1820">
    <property type="entry name" value="alpha/beta hydrolase"/>
    <property type="match status" value="1"/>
</dbReference>
<evidence type="ECO:0000313" key="6">
    <source>
        <dbReference type="EMBL" id="OHV29669.1"/>
    </source>
</evidence>
<protein>
    <submittedName>
        <fullName evidence="6">Prolyl oligopeptidase</fullName>
    </submittedName>
</protein>
<dbReference type="InterPro" id="IPR051167">
    <property type="entry name" value="Prolyl_oligopep/macrocyclase"/>
</dbReference>
<dbReference type="Gene3D" id="2.130.10.120">
    <property type="entry name" value="Prolyl oligopeptidase, N-terminal domain"/>
    <property type="match status" value="1"/>
</dbReference>
<keyword evidence="2" id="KW-0378">Hydrolase</keyword>
<dbReference type="GO" id="GO:0004252">
    <property type="term" value="F:serine-type endopeptidase activity"/>
    <property type="evidence" value="ECO:0007669"/>
    <property type="project" value="InterPro"/>
</dbReference>
<gene>
    <name evidence="6" type="ORF">CC117_28720</name>
</gene>
<dbReference type="PANTHER" id="PTHR42881:SF13">
    <property type="entry name" value="PROLYL ENDOPEPTIDASE"/>
    <property type="match status" value="1"/>
</dbReference>
<dbReference type="SUPFAM" id="SSF50993">
    <property type="entry name" value="Peptidase/esterase 'gauge' domain"/>
    <property type="match status" value="1"/>
</dbReference>
<evidence type="ECO:0000256" key="1">
    <source>
        <dbReference type="ARBA" id="ARBA00022670"/>
    </source>
</evidence>
<dbReference type="InterPro" id="IPR002470">
    <property type="entry name" value="Peptidase_S9A"/>
</dbReference>
<evidence type="ECO:0000313" key="7">
    <source>
        <dbReference type="Proteomes" id="UP000179627"/>
    </source>
</evidence>
<sequence length="674" mass="74866">MTDDDPYRWLEDVGGDAALAWVRERNTEAFAELTRSDTFAALRDEIREVLDADDRIPYPVTRGGYLYNFWRDTAHPRGLWRRTTLASYREAAPDWEIVLDVDALAAREDENWVWHGAQVLRPDHRLALVELSRGGADAGVIREFDLVAKAFVDDGFLLPEAKSMVGWIDEDRIYVGTDFGEGSLTSSGYPRVVREWRRGTPLEDAVTVFEGEPDDVSVGAYHDPTEGFARDFVHRSVDFYRDETYLRTPTGLVRLDVPDDAYTSVHREWLLIATRSEWVVGEDTYPAGALLAADFDAFLAGRRELTVLFEPDERTSLAGHAWTRNHLIVATLQDVKSRLTVRTPTARGWTSAPLADLPDTGSADIFDTNPDVDDEYYLNVSGYLQPASLYRGDIGAEPEILRQARAFFPAEGLAVSQHFAVSADGTRVPYFVIGKKEPGPTLLYGYGGFEVALTPGYSATVGRAWLARGGTYVVANIRGGGEYGPKWHQAALRENRLRAYEDFAAVAGDLVDRGVTTPAMLGIEGGSNGGLLTGVMLTRYPELFGAVVSSVPLLDMRRYHQLLAGASWIAEYGDPDDPAAWASISEYSPYQNVHPGRPYPPVFITTSTRDDRVHPGHARKMVARLREFGYDVRYYENIEGGHGGAADNEQAAHRSALIYEFLWRTLKPAPAGAE</sequence>
<dbReference type="GO" id="GO:0070012">
    <property type="term" value="F:oligopeptidase activity"/>
    <property type="evidence" value="ECO:0007669"/>
    <property type="project" value="TreeGrafter"/>
</dbReference>
<comment type="caution">
    <text evidence="6">The sequence shown here is derived from an EMBL/GenBank/DDBJ whole genome shotgun (WGS) entry which is preliminary data.</text>
</comment>
<evidence type="ECO:0000259" key="5">
    <source>
        <dbReference type="Pfam" id="PF02897"/>
    </source>
</evidence>
<keyword evidence="3" id="KW-0720">Serine protease</keyword>
<feature type="domain" description="Peptidase S9A N-terminal" evidence="5">
    <location>
        <begin position="5"/>
        <end position="394"/>
    </location>
</feature>
<name>A0A1S1Q7V0_9ACTN</name>
<dbReference type="Pfam" id="PF02897">
    <property type="entry name" value="Peptidase_S9_N"/>
    <property type="match status" value="1"/>
</dbReference>
<keyword evidence="7" id="KW-1185">Reference proteome</keyword>
<dbReference type="PANTHER" id="PTHR42881">
    <property type="entry name" value="PROLYL ENDOPEPTIDASE"/>
    <property type="match status" value="1"/>
</dbReference>
<dbReference type="Proteomes" id="UP000179627">
    <property type="component" value="Unassembled WGS sequence"/>
</dbReference>
<keyword evidence="1" id="KW-0645">Protease</keyword>
<organism evidence="6 7">
    <name type="scientific">Parafrankia colletiae</name>
    <dbReference type="NCBI Taxonomy" id="573497"/>
    <lineage>
        <taxon>Bacteria</taxon>
        <taxon>Bacillati</taxon>
        <taxon>Actinomycetota</taxon>
        <taxon>Actinomycetes</taxon>
        <taxon>Frankiales</taxon>
        <taxon>Frankiaceae</taxon>
        <taxon>Parafrankia</taxon>
    </lineage>
</organism>
<reference evidence="7" key="1">
    <citation type="submission" date="2016-07" db="EMBL/GenBank/DDBJ databases">
        <title>Sequence Frankia sp. strain CcI1.17.</title>
        <authorList>
            <person name="Ghodhbane-Gtari F."/>
            <person name="Swanson E."/>
            <person name="Gueddou A."/>
            <person name="Morris K."/>
            <person name="Hezbri K."/>
            <person name="Ktari A."/>
            <person name="Nouioui I."/>
            <person name="Abebe-Akele F."/>
            <person name="Simpson S."/>
            <person name="Thomas K."/>
            <person name="Gtari M."/>
            <person name="Tisa L.S."/>
            <person name="Hurst S."/>
        </authorList>
    </citation>
    <scope>NUCLEOTIDE SEQUENCE [LARGE SCALE GENOMIC DNA]</scope>
    <source>
        <strain evidence="7">Cc1.17</strain>
    </source>
</reference>
<dbReference type="PRINTS" id="PR00862">
    <property type="entry name" value="PROLIGOPTASE"/>
</dbReference>
<dbReference type="InterPro" id="IPR001375">
    <property type="entry name" value="Peptidase_S9_cat"/>
</dbReference>
<dbReference type="AlphaFoldDB" id="A0A1S1Q7V0"/>
<dbReference type="Pfam" id="PF00326">
    <property type="entry name" value="Peptidase_S9"/>
    <property type="match status" value="1"/>
</dbReference>
<evidence type="ECO:0000256" key="2">
    <source>
        <dbReference type="ARBA" id="ARBA00022801"/>
    </source>
</evidence>
<dbReference type="EMBL" id="MBLM01000160">
    <property type="protein sequence ID" value="OHV29669.1"/>
    <property type="molecule type" value="Genomic_DNA"/>
</dbReference>
<evidence type="ECO:0000256" key="3">
    <source>
        <dbReference type="ARBA" id="ARBA00022825"/>
    </source>
</evidence>
<accession>A0A1S1Q7V0</accession>